<dbReference type="InterPro" id="IPR003594">
    <property type="entry name" value="HATPase_dom"/>
</dbReference>
<name>A0A4R9LZ73_9LEPT</name>
<reference evidence="6" key="1">
    <citation type="journal article" date="2019" name="PLoS Negl. Trop. Dis.">
        <title>Revisiting the worldwide diversity of Leptospira species in the environment.</title>
        <authorList>
            <person name="Vincent A.T."/>
            <person name="Schiettekatte O."/>
            <person name="Bourhy P."/>
            <person name="Veyrier F.J."/>
            <person name="Picardeau M."/>
        </authorList>
    </citation>
    <scope>NUCLEOTIDE SEQUENCE [LARGE SCALE GENOMIC DNA]</scope>
    <source>
        <strain evidence="6">201300427</strain>
    </source>
</reference>
<comment type="caution">
    <text evidence="6">The sequence shown here is derived from an EMBL/GenBank/DDBJ whole genome shotgun (WGS) entry which is preliminary data.</text>
</comment>
<dbReference type="Gene3D" id="1.10.287.130">
    <property type="match status" value="1"/>
</dbReference>
<accession>A0A4R9LZ73</accession>
<dbReference type="InterPro" id="IPR029016">
    <property type="entry name" value="GAF-like_dom_sf"/>
</dbReference>
<sequence>MKIQVIFPFWIQYSLPVLLFFFTAFLYLSESSLAVVCGSGFLFFLSSVSILLQKKRTDSIQTLSSTEIPKTAPQEEERPTKRDELVQNLFALEKFKEELISFNDPDRISQTISQYLTAKIPAEFVRVYTWDEADGHFRPRPYPKEKDWNTEAAGLPVFDPFLLWLSDREGIHLKENFAEEKTINHSKIKESALAFFQKTDSVLVATLAMKSSLVGFILLGKNKKNKSYGLNEIEIILEILSVSLMSLSNSMIYQQLVHLTETLEAKVAERTRELEEAQTHLVQSEKMASLGVMVAGIAHEINTPAAVINGSSDNLEANLLYAFSHLSDLNILIQNQEIRNVYMNLLLTLTKEDTKEKIDPKDKFKLKKEVKQKLIAEGMGETESLDLSNFLIENAIPHLEKDLIRIRKDGGKEVYEMLRNSLSLHRNIKNIKYAIKNIVRIVKALKYYSHLGQASYADADLHEGLENTLVIMQNQIKQGVEIERQYSSLPLVRCNIDELNQVWTNLITNALHAMKKTDKPKLTIFTRAIGDNYVLVGFEDNGCGITTEIKDKIWDPFFTTKDQGEGTGLGLGIVKGIIEKHKGRIEVESQQGYTRFLVYLPLDGPGDVPSIPKEMIREIRG</sequence>
<dbReference type="EC" id="2.7.13.3" evidence="2"/>
<evidence type="ECO:0000259" key="5">
    <source>
        <dbReference type="PROSITE" id="PS50109"/>
    </source>
</evidence>
<evidence type="ECO:0000256" key="1">
    <source>
        <dbReference type="ARBA" id="ARBA00000085"/>
    </source>
</evidence>
<dbReference type="PANTHER" id="PTHR43065:SF48">
    <property type="entry name" value="HISTIDINE KINASE"/>
    <property type="match status" value="1"/>
</dbReference>
<dbReference type="InterPro" id="IPR005467">
    <property type="entry name" value="His_kinase_dom"/>
</dbReference>
<dbReference type="Proteomes" id="UP000298058">
    <property type="component" value="Unassembled WGS sequence"/>
</dbReference>
<gene>
    <name evidence="6" type="ORF">EHS15_10910</name>
</gene>
<dbReference type="SUPFAM" id="SSF55781">
    <property type="entry name" value="GAF domain-like"/>
    <property type="match status" value="1"/>
</dbReference>
<dbReference type="Pfam" id="PF02518">
    <property type="entry name" value="HATPase_c"/>
    <property type="match status" value="1"/>
</dbReference>
<dbReference type="PROSITE" id="PS50109">
    <property type="entry name" value="HIS_KIN"/>
    <property type="match status" value="1"/>
</dbReference>
<keyword evidence="4" id="KW-0472">Membrane</keyword>
<protein>
    <recommendedName>
        <fullName evidence="2">histidine kinase</fullName>
        <ecNumber evidence="2">2.7.13.3</ecNumber>
    </recommendedName>
</protein>
<dbReference type="RefSeq" id="WP_135760605.1">
    <property type="nucleotide sequence ID" value="NZ_RQHW01000042.1"/>
</dbReference>
<evidence type="ECO:0000256" key="2">
    <source>
        <dbReference type="ARBA" id="ARBA00012438"/>
    </source>
</evidence>
<proteinExistence type="predicted"/>
<dbReference type="InterPro" id="IPR004358">
    <property type="entry name" value="Sig_transdc_His_kin-like_C"/>
</dbReference>
<keyword evidence="3" id="KW-0597">Phosphoprotein</keyword>
<dbReference type="CDD" id="cd00082">
    <property type="entry name" value="HisKA"/>
    <property type="match status" value="1"/>
</dbReference>
<dbReference type="InterPro" id="IPR036890">
    <property type="entry name" value="HATPase_C_sf"/>
</dbReference>
<dbReference type="GO" id="GO:0000155">
    <property type="term" value="F:phosphorelay sensor kinase activity"/>
    <property type="evidence" value="ECO:0007669"/>
    <property type="project" value="InterPro"/>
</dbReference>
<dbReference type="PRINTS" id="PR00344">
    <property type="entry name" value="BCTRLSENSOR"/>
</dbReference>
<dbReference type="PANTHER" id="PTHR43065">
    <property type="entry name" value="SENSOR HISTIDINE KINASE"/>
    <property type="match status" value="1"/>
</dbReference>
<dbReference type="Gene3D" id="3.30.565.10">
    <property type="entry name" value="Histidine kinase-like ATPase, C-terminal domain"/>
    <property type="match status" value="1"/>
</dbReference>
<evidence type="ECO:0000313" key="6">
    <source>
        <dbReference type="EMBL" id="TGN18921.1"/>
    </source>
</evidence>
<feature type="transmembrane region" description="Helical" evidence="4">
    <location>
        <begin position="7"/>
        <end position="27"/>
    </location>
</feature>
<dbReference type="SUPFAM" id="SSF55874">
    <property type="entry name" value="ATPase domain of HSP90 chaperone/DNA topoisomerase II/histidine kinase"/>
    <property type="match status" value="1"/>
</dbReference>
<organism evidence="6 7">
    <name type="scientific">Leptospira idonii</name>
    <dbReference type="NCBI Taxonomy" id="1193500"/>
    <lineage>
        <taxon>Bacteria</taxon>
        <taxon>Pseudomonadati</taxon>
        <taxon>Spirochaetota</taxon>
        <taxon>Spirochaetia</taxon>
        <taxon>Leptospirales</taxon>
        <taxon>Leptospiraceae</taxon>
        <taxon>Leptospira</taxon>
    </lineage>
</organism>
<keyword evidence="4" id="KW-0812">Transmembrane</keyword>
<dbReference type="EMBL" id="RQHW01000042">
    <property type="protein sequence ID" value="TGN18921.1"/>
    <property type="molecule type" value="Genomic_DNA"/>
</dbReference>
<dbReference type="InterPro" id="IPR036097">
    <property type="entry name" value="HisK_dim/P_sf"/>
</dbReference>
<dbReference type="InterPro" id="IPR003661">
    <property type="entry name" value="HisK_dim/P_dom"/>
</dbReference>
<comment type="catalytic activity">
    <reaction evidence="1">
        <text>ATP + protein L-histidine = ADP + protein N-phospho-L-histidine.</text>
        <dbReference type="EC" id="2.7.13.3"/>
    </reaction>
</comment>
<keyword evidence="4" id="KW-1133">Transmembrane helix</keyword>
<dbReference type="SMART" id="SM00387">
    <property type="entry name" value="HATPase_c"/>
    <property type="match status" value="1"/>
</dbReference>
<keyword evidence="7" id="KW-1185">Reference proteome</keyword>
<dbReference type="SUPFAM" id="SSF47384">
    <property type="entry name" value="Homodimeric domain of signal transducing histidine kinase"/>
    <property type="match status" value="1"/>
</dbReference>
<dbReference type="AlphaFoldDB" id="A0A4R9LZ73"/>
<feature type="transmembrane region" description="Helical" evidence="4">
    <location>
        <begin position="33"/>
        <end position="52"/>
    </location>
</feature>
<evidence type="ECO:0000313" key="7">
    <source>
        <dbReference type="Proteomes" id="UP000298058"/>
    </source>
</evidence>
<dbReference type="OrthoDB" id="9784397at2"/>
<feature type="domain" description="Histidine kinase" evidence="5">
    <location>
        <begin position="436"/>
        <end position="604"/>
    </location>
</feature>
<evidence type="ECO:0000256" key="3">
    <source>
        <dbReference type="ARBA" id="ARBA00022553"/>
    </source>
</evidence>
<evidence type="ECO:0000256" key="4">
    <source>
        <dbReference type="SAM" id="Phobius"/>
    </source>
</evidence>
<dbReference type="Gene3D" id="3.30.450.40">
    <property type="match status" value="1"/>
</dbReference>